<accession>A0A8T9BZE0</accession>
<evidence type="ECO:0008006" key="5">
    <source>
        <dbReference type="Google" id="ProtNLM"/>
    </source>
</evidence>
<dbReference type="Proteomes" id="UP000469558">
    <property type="component" value="Unassembled WGS sequence"/>
</dbReference>
<gene>
    <name evidence="3" type="ORF">LSUE1_G008006</name>
</gene>
<feature type="compositionally biased region" description="Basic and acidic residues" evidence="1">
    <location>
        <begin position="565"/>
        <end position="575"/>
    </location>
</feature>
<feature type="region of interest" description="Disordered" evidence="1">
    <location>
        <begin position="688"/>
        <end position="819"/>
    </location>
</feature>
<keyword evidence="2" id="KW-0732">Signal</keyword>
<dbReference type="EMBL" id="QGMK01001977">
    <property type="protein sequence ID" value="TVY62343.1"/>
    <property type="molecule type" value="Genomic_DNA"/>
</dbReference>
<evidence type="ECO:0000256" key="2">
    <source>
        <dbReference type="SAM" id="SignalP"/>
    </source>
</evidence>
<reference evidence="3 4" key="1">
    <citation type="submission" date="2018-05" db="EMBL/GenBank/DDBJ databases">
        <title>Genome sequencing and assembly of the regulated plant pathogen Lachnellula willkommii and related sister species for the development of diagnostic species identification markers.</title>
        <authorList>
            <person name="Giroux E."/>
            <person name="Bilodeau G."/>
        </authorList>
    </citation>
    <scope>NUCLEOTIDE SEQUENCE [LARGE SCALE GENOMIC DNA]</scope>
    <source>
        <strain evidence="3 4">CBS 268.59</strain>
    </source>
</reference>
<evidence type="ECO:0000313" key="4">
    <source>
        <dbReference type="Proteomes" id="UP000469558"/>
    </source>
</evidence>
<dbReference type="InterPro" id="IPR010816">
    <property type="entry name" value="Het-C"/>
</dbReference>
<feature type="compositionally biased region" description="Basic and acidic residues" evidence="1">
    <location>
        <begin position="743"/>
        <end position="752"/>
    </location>
</feature>
<dbReference type="InterPro" id="IPR052577">
    <property type="entry name" value="VWA7"/>
</dbReference>
<proteinExistence type="predicted"/>
<feature type="signal peptide" evidence="2">
    <location>
        <begin position="1"/>
        <end position="25"/>
    </location>
</feature>
<keyword evidence="4" id="KW-1185">Reference proteome</keyword>
<feature type="chain" id="PRO_5035782168" description="Het-C-domain-containing protein" evidence="2">
    <location>
        <begin position="26"/>
        <end position="819"/>
    </location>
</feature>
<dbReference type="PANTHER" id="PTHR14905:SF11">
    <property type="entry name" value="TINC (EUROFUNG)"/>
    <property type="match status" value="1"/>
</dbReference>
<dbReference type="AlphaFoldDB" id="A0A8T9BZE0"/>
<feature type="non-terminal residue" evidence="3">
    <location>
        <position position="819"/>
    </location>
</feature>
<comment type="caution">
    <text evidence="3">The sequence shown here is derived from an EMBL/GenBank/DDBJ whole genome shotgun (WGS) entry which is preliminary data.</text>
</comment>
<evidence type="ECO:0000313" key="3">
    <source>
        <dbReference type="EMBL" id="TVY62343.1"/>
    </source>
</evidence>
<feature type="compositionally biased region" description="Polar residues" evidence="1">
    <location>
        <begin position="688"/>
        <end position="703"/>
    </location>
</feature>
<dbReference type="Pfam" id="PF07217">
    <property type="entry name" value="Het-C"/>
    <property type="match status" value="1"/>
</dbReference>
<feature type="compositionally biased region" description="Gly residues" evidence="1">
    <location>
        <begin position="776"/>
        <end position="792"/>
    </location>
</feature>
<dbReference type="PANTHER" id="PTHR14905">
    <property type="entry name" value="NG37"/>
    <property type="match status" value="1"/>
</dbReference>
<feature type="compositionally biased region" description="Basic and acidic residues" evidence="1">
    <location>
        <begin position="759"/>
        <end position="775"/>
    </location>
</feature>
<dbReference type="OrthoDB" id="2506204at2759"/>
<name>A0A8T9BZE0_9HELO</name>
<evidence type="ECO:0000256" key="1">
    <source>
        <dbReference type="SAM" id="MobiDB-lite"/>
    </source>
</evidence>
<feature type="region of interest" description="Disordered" evidence="1">
    <location>
        <begin position="559"/>
        <end position="599"/>
    </location>
</feature>
<organism evidence="3 4">
    <name type="scientific">Lachnellula suecica</name>
    <dbReference type="NCBI Taxonomy" id="602035"/>
    <lineage>
        <taxon>Eukaryota</taxon>
        <taxon>Fungi</taxon>
        <taxon>Dikarya</taxon>
        <taxon>Ascomycota</taxon>
        <taxon>Pezizomycotina</taxon>
        <taxon>Leotiomycetes</taxon>
        <taxon>Helotiales</taxon>
        <taxon>Lachnaceae</taxon>
        <taxon>Lachnellula</taxon>
    </lineage>
</organism>
<protein>
    <recommendedName>
        <fullName evidence="5">Het-C-domain-containing protein</fullName>
    </recommendedName>
</protein>
<sequence length="819" mass="89673">MPTFSTSTVVLTVAILLLLARPTHAFGSGNIASVAKVEGVNWRHGDIEDTLLTLVMSRAAGGKKFDKLNVARVYFGNWLRDYSQAIDVGTVKYVSAEAIRILLWVLGFMTFGYGTKEFEVTAERLGCYRPEDHIDNPKDYADNLDATQYDRRLRGPVDERTELAIDPHTGLKNYIANERAGIMTSALHVRKLFTESIRLGRSFARSGNKTELHEALRLLGTGLHCLEDYSAHSNYIELALIEMGERDVFPHVGRQTAINLQGARSQVFPIVTGTFGGVDFLHSVMGEFDDKATQSEISELEGTMQNSSNGDTSMLKELLSSVPSGLFGGKDEAGKADELQANATAAQMNQMRVSPREPEEFTRQMQQTAKEIYPVIQWHDELMQSITEAIEKIPVLPDLIEQIEEQLNIFVFSLLAPFVVPIISQIKTELNQGSSEIIQSSKDKQLIVFHDDRSSNPTHSMLSKDHFSNILNEPAGKIASQVLKWVVPQLMACWDDERVDADRTISRILNGVFHHPALREQGEDGAIDGRRSMFGVVEQWWRNMDQREQQEYRGKLSRDGIMNGENHKEGVEDSGHGCGKPLGMTKQSSGGPAGDILSGLSSALGGGSSSGGYGGGSSSSNAGISKFASEAAGGGALGGLVGALAGGVGGSLLGGVLGGDSDESQTKQFSSQGYTQGGGYEQKYTEVQHSGNQYGQAQYSETQFPGGGRETDYQRYEQSGSQGGGFEQRTETRPTYGGGYEQTTERTYERPGEQVQTERWQEQRRGSDDDEERPRYGGGEQRQEYGGGGGYGQERQRSPPRQEYGGGGGRQEYGEPPRQ</sequence>